<organism evidence="1 2">
    <name type="scientific">Dermacentor silvarum</name>
    <name type="common">Tick</name>
    <dbReference type="NCBI Taxonomy" id="543639"/>
    <lineage>
        <taxon>Eukaryota</taxon>
        <taxon>Metazoa</taxon>
        <taxon>Ecdysozoa</taxon>
        <taxon>Arthropoda</taxon>
        <taxon>Chelicerata</taxon>
        <taxon>Arachnida</taxon>
        <taxon>Acari</taxon>
        <taxon>Parasitiformes</taxon>
        <taxon>Ixodida</taxon>
        <taxon>Ixodoidea</taxon>
        <taxon>Ixodidae</taxon>
        <taxon>Rhipicephalinae</taxon>
        <taxon>Dermacentor</taxon>
    </lineage>
</organism>
<evidence type="ECO:0000313" key="2">
    <source>
        <dbReference type="Proteomes" id="UP000821865"/>
    </source>
</evidence>
<evidence type="ECO:0000313" key="1">
    <source>
        <dbReference type="EMBL" id="KAH7979367.1"/>
    </source>
</evidence>
<dbReference type="EMBL" id="CM023470">
    <property type="protein sequence ID" value="KAH7979367.1"/>
    <property type="molecule type" value="Genomic_DNA"/>
</dbReference>
<keyword evidence="2" id="KW-1185">Reference proteome</keyword>
<dbReference type="Proteomes" id="UP000821865">
    <property type="component" value="Chromosome 1"/>
</dbReference>
<gene>
    <name evidence="1" type="ORF">HPB49_009239</name>
</gene>
<sequence length="802" mass="89407">MTENTAKKRRKIYLDGDGYFDVPSSTLYRHEKAHAVAIASATSRAQSTSVGPSAQSGNAAEASPNTSQGGSNDGDDNDISLDHNGSDSFIIDGGEEPDSGDERDDMNSARSANDTCESEDSSDSSDAYDASNFSDGDSTLPSWFSQYGGEKLPNSNVTKAAAIAAVMSFAVSHGLTWTALGDLAKLINFIVGTNVLPQSKFTFRKLWSRDMQDVVQHHFYCEPCKRVMATHGNSAACNSCHSVRTTQSLKNEGSFFFILNLATQLSLMIERTKEELHESLEALKQPSTTISDITKGQCYSRLREEQNLRPDDLTLTINTDGSPVWKSSKTSVWPLQFIVNELPPHLRFKHPVLAGLWFGRKHPEMQLFLEEFVNEVNSTGVVKWTHKGNIHVSKPYVLCVSVDAPARASVQNMVTFNGYFGCTWCLNPGEHREGSMRYTMVSPMEQRTSDRVKSEMHLASRLKDTINGLKGPSALMNLKGLDLVNGYSVEYMHCVLQGVSKQLTETILSSSNSDQRFYSGAPSALSRIDARLLSIKPPHCITRLPRSVQERCHWKASEWRHWLLFYALPCLNDILHQEYWRHLSKLCEGIYILLQEKLTILEIDKAVKILKQVPVHAYKPKSLLKNFVSRCEALYGVAFMTYNVHALLHLGNCARSLGPLWAHSAFVFEGGNGNILRQISAAKGLPDQIIERIIMFQQLQRVLESPLLPSEEKRLCNGFLGYSPVKNFFRVDGLSLLGIGKNIVLSAEEQDAVYDSFVTHVWFTAMNISAPLTHEYKLLETCSGPFTGDEEDEAQDVAPYHH</sequence>
<reference evidence="1" key="1">
    <citation type="submission" date="2020-05" db="EMBL/GenBank/DDBJ databases">
        <title>Large-scale comparative analyses of tick genomes elucidate their genetic diversity and vector capacities.</title>
        <authorList>
            <person name="Jia N."/>
            <person name="Wang J."/>
            <person name="Shi W."/>
            <person name="Du L."/>
            <person name="Sun Y."/>
            <person name="Zhan W."/>
            <person name="Jiang J."/>
            <person name="Wang Q."/>
            <person name="Zhang B."/>
            <person name="Ji P."/>
            <person name="Sakyi L.B."/>
            <person name="Cui X."/>
            <person name="Yuan T."/>
            <person name="Jiang B."/>
            <person name="Yang W."/>
            <person name="Lam T.T.-Y."/>
            <person name="Chang Q."/>
            <person name="Ding S."/>
            <person name="Wang X."/>
            <person name="Zhu J."/>
            <person name="Ruan X."/>
            <person name="Zhao L."/>
            <person name="Wei J."/>
            <person name="Que T."/>
            <person name="Du C."/>
            <person name="Cheng J."/>
            <person name="Dai P."/>
            <person name="Han X."/>
            <person name="Huang E."/>
            <person name="Gao Y."/>
            <person name="Liu J."/>
            <person name="Shao H."/>
            <person name="Ye R."/>
            <person name="Li L."/>
            <person name="Wei W."/>
            <person name="Wang X."/>
            <person name="Wang C."/>
            <person name="Yang T."/>
            <person name="Huo Q."/>
            <person name="Li W."/>
            <person name="Guo W."/>
            <person name="Chen H."/>
            <person name="Zhou L."/>
            <person name="Ni X."/>
            <person name="Tian J."/>
            <person name="Zhou Y."/>
            <person name="Sheng Y."/>
            <person name="Liu T."/>
            <person name="Pan Y."/>
            <person name="Xia L."/>
            <person name="Li J."/>
            <person name="Zhao F."/>
            <person name="Cao W."/>
        </authorList>
    </citation>
    <scope>NUCLEOTIDE SEQUENCE</scope>
    <source>
        <strain evidence="1">Dsil-2018</strain>
    </source>
</reference>
<proteinExistence type="predicted"/>
<comment type="caution">
    <text evidence="1">The sequence shown here is derived from an EMBL/GenBank/DDBJ whole genome shotgun (WGS) entry which is preliminary data.</text>
</comment>
<accession>A0ACB8DXW4</accession>
<name>A0ACB8DXW4_DERSI</name>
<protein>
    <submittedName>
        <fullName evidence="1">Uncharacterized protein</fullName>
    </submittedName>
</protein>